<gene>
    <name evidence="1" type="ORF">MNB_ARC-1_1014</name>
</gene>
<reference evidence="1" key="1">
    <citation type="submission" date="2018-10" db="EMBL/GenBank/DDBJ databases">
        <authorList>
            <person name="Aoki K."/>
        </authorList>
    </citation>
    <scope>NUCLEOTIDE SEQUENCE</scope>
</reference>
<dbReference type="EMBL" id="UOYO01000028">
    <property type="protein sequence ID" value="VAY87724.1"/>
    <property type="molecule type" value="Genomic_DNA"/>
</dbReference>
<dbReference type="AlphaFoldDB" id="A0A3B1E7E1"/>
<sequence length="153" mass="17960">MIFKDTIFLAQTDTTVGFLSHSKDRLCAIKNRNKNKSFLQICSTLYNVKNIARIPNKYKNMLRRSKNSTFIHQNKKATRLSFDCRHNRFLDKYAQNNPLFSTSANMSNFAFDKDFAICHSDVIVYQKQDFMELQASSLYKINNQNIKKISRKI</sequence>
<dbReference type="Gene3D" id="3.90.870.10">
    <property type="entry name" value="DHBP synthase"/>
    <property type="match status" value="1"/>
</dbReference>
<accession>A0A3B1E7E1</accession>
<proteinExistence type="predicted"/>
<evidence type="ECO:0000313" key="1">
    <source>
        <dbReference type="EMBL" id="VAY87724.1"/>
    </source>
</evidence>
<protein>
    <submittedName>
        <fullName evidence="1">TsaC protein (YrdC domain) required for threonylcarbamoyladenosine t(6)A37 modification in tRNA</fullName>
    </submittedName>
</protein>
<dbReference type="InterPro" id="IPR017945">
    <property type="entry name" value="DHBP_synth_RibB-like_a/b_dom"/>
</dbReference>
<organism evidence="1">
    <name type="scientific">hydrothermal vent metagenome</name>
    <dbReference type="NCBI Taxonomy" id="652676"/>
    <lineage>
        <taxon>unclassified sequences</taxon>
        <taxon>metagenomes</taxon>
        <taxon>ecological metagenomes</taxon>
    </lineage>
</organism>
<dbReference type="SUPFAM" id="SSF55821">
    <property type="entry name" value="YrdC/RibB"/>
    <property type="match status" value="1"/>
</dbReference>
<name>A0A3B1E7E1_9ZZZZ</name>